<dbReference type="GO" id="GO:0046872">
    <property type="term" value="F:metal ion binding"/>
    <property type="evidence" value="ECO:0007669"/>
    <property type="project" value="UniProtKB-KW"/>
</dbReference>
<keyword evidence="8" id="KW-0186">Copper</keyword>
<evidence type="ECO:0000256" key="10">
    <source>
        <dbReference type="ARBA" id="ARBA00023157"/>
    </source>
</evidence>
<dbReference type="Pfam" id="PF03443">
    <property type="entry name" value="AA9"/>
    <property type="match status" value="1"/>
</dbReference>
<dbReference type="GO" id="GO:0005576">
    <property type="term" value="C:extracellular region"/>
    <property type="evidence" value="ECO:0007669"/>
    <property type="project" value="UniProtKB-SubCell"/>
</dbReference>
<evidence type="ECO:0000256" key="8">
    <source>
        <dbReference type="ARBA" id="ARBA00023008"/>
    </source>
</evidence>
<evidence type="ECO:0000256" key="14">
    <source>
        <dbReference type="ARBA" id="ARBA00045077"/>
    </source>
</evidence>
<keyword evidence="12" id="KW-0624">Polysaccharide degradation</keyword>
<accession>A0A8H4QFM8</accession>
<protein>
    <recommendedName>
        <fullName evidence="15">lytic cellulose monooxygenase (C4-dehydrogenating)</fullName>
        <ecNumber evidence="15">1.14.99.56</ecNumber>
    </recommendedName>
</protein>
<evidence type="ECO:0000256" key="3">
    <source>
        <dbReference type="ARBA" id="ARBA00022525"/>
    </source>
</evidence>
<gene>
    <name evidence="19" type="ORF">D9613_010338</name>
</gene>
<dbReference type="Proteomes" id="UP000521872">
    <property type="component" value="Unassembled WGS sequence"/>
</dbReference>
<feature type="compositionally biased region" description="Low complexity" evidence="16">
    <location>
        <begin position="254"/>
        <end position="306"/>
    </location>
</feature>
<dbReference type="CDD" id="cd21175">
    <property type="entry name" value="LPMO_AA9"/>
    <property type="match status" value="1"/>
</dbReference>
<evidence type="ECO:0000256" key="1">
    <source>
        <dbReference type="ARBA" id="ARBA00001973"/>
    </source>
</evidence>
<dbReference type="InterPro" id="IPR005103">
    <property type="entry name" value="AA9_LPMO"/>
</dbReference>
<comment type="similarity">
    <text evidence="13">Belongs to the polysaccharide monooxygenase AA9 family.</text>
</comment>
<evidence type="ECO:0000256" key="17">
    <source>
        <dbReference type="SAM" id="SignalP"/>
    </source>
</evidence>
<feature type="region of interest" description="Disordered" evidence="16">
    <location>
        <begin position="248"/>
        <end position="332"/>
    </location>
</feature>
<evidence type="ECO:0000256" key="15">
    <source>
        <dbReference type="ARBA" id="ARBA00047174"/>
    </source>
</evidence>
<reference evidence="19 20" key="1">
    <citation type="submission" date="2019-12" db="EMBL/GenBank/DDBJ databases">
        <authorList>
            <person name="Floudas D."/>
            <person name="Bentzer J."/>
            <person name="Ahren D."/>
            <person name="Johansson T."/>
            <person name="Persson P."/>
            <person name="Tunlid A."/>
        </authorList>
    </citation>
    <scope>NUCLEOTIDE SEQUENCE [LARGE SCALE GENOMIC DNA]</scope>
    <source>
        <strain evidence="19 20">CBS 102.39</strain>
    </source>
</reference>
<evidence type="ECO:0000256" key="5">
    <source>
        <dbReference type="ARBA" id="ARBA00022729"/>
    </source>
</evidence>
<comment type="caution">
    <text evidence="19">The sequence shown here is derived from an EMBL/GenBank/DDBJ whole genome shotgun (WGS) entry which is preliminary data.</text>
</comment>
<evidence type="ECO:0000256" key="12">
    <source>
        <dbReference type="ARBA" id="ARBA00023326"/>
    </source>
</evidence>
<dbReference type="InterPro" id="IPR049892">
    <property type="entry name" value="AA9"/>
</dbReference>
<evidence type="ECO:0000256" key="2">
    <source>
        <dbReference type="ARBA" id="ARBA00004613"/>
    </source>
</evidence>
<keyword evidence="6" id="KW-0136">Cellulose degradation</keyword>
<evidence type="ECO:0000256" key="4">
    <source>
        <dbReference type="ARBA" id="ARBA00022723"/>
    </source>
</evidence>
<keyword evidence="9" id="KW-0503">Monooxygenase</keyword>
<dbReference type="EMBL" id="JAACJL010000059">
    <property type="protein sequence ID" value="KAF4610008.1"/>
    <property type="molecule type" value="Genomic_DNA"/>
</dbReference>
<comment type="subcellular location">
    <subcellularLocation>
        <location evidence="2">Secreted</location>
    </subcellularLocation>
</comment>
<evidence type="ECO:0000256" key="11">
    <source>
        <dbReference type="ARBA" id="ARBA00023277"/>
    </source>
</evidence>
<name>A0A8H4QFM8_9AGAR</name>
<dbReference type="AlphaFoldDB" id="A0A8H4QFM8"/>
<sequence>MKAFSSLLVLVPLLAASSVSAHGYLNEMTIAGKSYRGNIPGKGNPSASVIRQIKSQDPNYGASNPALTCGPSAKPASLVADANPGDKVTFKWTGGDGRSNWPHDTGPMLTYMASCGSVSCDKFDASKAKWFKIGEEGYASGSTWKQASLRNGGVGHATIPATLAPGNYLIRHEIIALHLAQTARMAEYYPNCAQLRVGGSQKGAPSANELVSFPGGYKDEDRGIHVDVYGLNPSKYVMPGPAISKLAATGGNVSPNTPSNDTPSSSSAKPAATSVAASKPVSSSASSKPAATSVAASKPASSSAAANPSTGTKGGKQCKKKRDVAAEEETVVVRPRHVSHVMRRMDFGGSRH</sequence>
<dbReference type="GO" id="GO:0030245">
    <property type="term" value="P:cellulose catabolic process"/>
    <property type="evidence" value="ECO:0007669"/>
    <property type="project" value="UniProtKB-KW"/>
</dbReference>
<evidence type="ECO:0000313" key="20">
    <source>
        <dbReference type="Proteomes" id="UP000521872"/>
    </source>
</evidence>
<comment type="catalytic activity">
    <reaction evidence="14">
        <text>[(1-&gt;4)-beta-D-glucosyl]n+m + reduced acceptor + O2 = 4-dehydro-beta-D-glucosyl-[(1-&gt;4)-beta-D-glucosyl]n-1 + [(1-&gt;4)-beta-D-glucosyl]m + acceptor + H2O.</text>
        <dbReference type="EC" id="1.14.99.56"/>
    </reaction>
</comment>
<keyword evidence="7" id="KW-0560">Oxidoreductase</keyword>
<keyword evidence="4" id="KW-0479">Metal-binding</keyword>
<proteinExistence type="inferred from homology"/>
<evidence type="ECO:0000256" key="7">
    <source>
        <dbReference type="ARBA" id="ARBA00023002"/>
    </source>
</evidence>
<dbReference type="EC" id="1.14.99.56" evidence="15"/>
<dbReference type="PANTHER" id="PTHR33353:SF10">
    <property type="entry name" value="ENDO-BETA-1,4-GLUCANASE D"/>
    <property type="match status" value="1"/>
</dbReference>
<evidence type="ECO:0000256" key="13">
    <source>
        <dbReference type="ARBA" id="ARBA00044502"/>
    </source>
</evidence>
<dbReference type="PANTHER" id="PTHR33353">
    <property type="entry name" value="PUTATIVE (AFU_ORTHOLOGUE AFUA_1G12560)-RELATED"/>
    <property type="match status" value="1"/>
</dbReference>
<evidence type="ECO:0000256" key="6">
    <source>
        <dbReference type="ARBA" id="ARBA00023001"/>
    </source>
</evidence>
<keyword evidence="20" id="KW-1185">Reference proteome</keyword>
<evidence type="ECO:0000313" key="19">
    <source>
        <dbReference type="EMBL" id="KAF4610008.1"/>
    </source>
</evidence>
<dbReference type="Gene3D" id="2.70.50.70">
    <property type="match status" value="1"/>
</dbReference>
<evidence type="ECO:0000256" key="9">
    <source>
        <dbReference type="ARBA" id="ARBA00023033"/>
    </source>
</evidence>
<comment type="cofactor">
    <cofactor evidence="1">
        <name>Cu(2+)</name>
        <dbReference type="ChEBI" id="CHEBI:29036"/>
    </cofactor>
</comment>
<feature type="signal peptide" evidence="17">
    <location>
        <begin position="1"/>
        <end position="21"/>
    </location>
</feature>
<dbReference type="GO" id="GO:0004497">
    <property type="term" value="F:monooxygenase activity"/>
    <property type="evidence" value="ECO:0007669"/>
    <property type="project" value="UniProtKB-KW"/>
</dbReference>
<keyword evidence="3" id="KW-0964">Secreted</keyword>
<feature type="chain" id="PRO_5034005379" description="lytic cellulose monooxygenase (C4-dehydrogenating)" evidence="17">
    <location>
        <begin position="22"/>
        <end position="352"/>
    </location>
</feature>
<feature type="domain" description="Auxiliary Activity family 9 catalytic" evidence="18">
    <location>
        <begin position="22"/>
        <end position="232"/>
    </location>
</feature>
<evidence type="ECO:0000256" key="16">
    <source>
        <dbReference type="SAM" id="MobiDB-lite"/>
    </source>
</evidence>
<keyword evidence="11" id="KW-0119">Carbohydrate metabolism</keyword>
<keyword evidence="10" id="KW-1015">Disulfide bond</keyword>
<keyword evidence="5 17" id="KW-0732">Signal</keyword>
<organism evidence="19 20">
    <name type="scientific">Agrocybe pediades</name>
    <dbReference type="NCBI Taxonomy" id="84607"/>
    <lineage>
        <taxon>Eukaryota</taxon>
        <taxon>Fungi</taxon>
        <taxon>Dikarya</taxon>
        <taxon>Basidiomycota</taxon>
        <taxon>Agaricomycotina</taxon>
        <taxon>Agaricomycetes</taxon>
        <taxon>Agaricomycetidae</taxon>
        <taxon>Agaricales</taxon>
        <taxon>Agaricineae</taxon>
        <taxon>Strophariaceae</taxon>
        <taxon>Agrocybe</taxon>
    </lineage>
</organism>
<evidence type="ECO:0000259" key="18">
    <source>
        <dbReference type="Pfam" id="PF03443"/>
    </source>
</evidence>